<feature type="domain" description="Chromo" evidence="1">
    <location>
        <begin position="274"/>
        <end position="315"/>
    </location>
</feature>
<organism evidence="3 4">
    <name type="scientific">Mya arenaria</name>
    <name type="common">Soft-shell clam</name>
    <dbReference type="NCBI Taxonomy" id="6604"/>
    <lineage>
        <taxon>Eukaryota</taxon>
        <taxon>Metazoa</taxon>
        <taxon>Spiralia</taxon>
        <taxon>Lophotrochozoa</taxon>
        <taxon>Mollusca</taxon>
        <taxon>Bivalvia</taxon>
        <taxon>Autobranchia</taxon>
        <taxon>Heteroconchia</taxon>
        <taxon>Euheterodonta</taxon>
        <taxon>Imparidentia</taxon>
        <taxon>Neoheterodontei</taxon>
        <taxon>Myida</taxon>
        <taxon>Myoidea</taxon>
        <taxon>Myidae</taxon>
        <taxon>Mya</taxon>
    </lineage>
</organism>
<name>A0ABY7E5B5_MYAAR</name>
<dbReference type="Pfam" id="PF00385">
    <property type="entry name" value="Chromo"/>
    <property type="match status" value="1"/>
</dbReference>
<dbReference type="InterPro" id="IPR000953">
    <property type="entry name" value="Chromo/chromo_shadow_dom"/>
</dbReference>
<evidence type="ECO:0000313" key="4">
    <source>
        <dbReference type="Proteomes" id="UP001164746"/>
    </source>
</evidence>
<dbReference type="EMBL" id="CP111015">
    <property type="protein sequence ID" value="WAR03736.1"/>
    <property type="molecule type" value="Genomic_DNA"/>
</dbReference>
<dbReference type="InterPro" id="IPR016197">
    <property type="entry name" value="Chromo-like_dom_sf"/>
</dbReference>
<proteinExistence type="predicted"/>
<reference evidence="3" key="1">
    <citation type="submission" date="2022-11" db="EMBL/GenBank/DDBJ databases">
        <title>Centuries of genome instability and evolution in soft-shell clam transmissible cancer (bioRxiv).</title>
        <authorList>
            <person name="Hart S.F.M."/>
            <person name="Yonemitsu M.A."/>
            <person name="Giersch R.M."/>
            <person name="Beal B.F."/>
            <person name="Arriagada G."/>
            <person name="Davis B.W."/>
            <person name="Ostrander E.A."/>
            <person name="Goff S.P."/>
            <person name="Metzger M.J."/>
        </authorList>
    </citation>
    <scope>NUCLEOTIDE SEQUENCE</scope>
    <source>
        <strain evidence="3">MELC-2E11</strain>
        <tissue evidence="3">Siphon/mantle</tissue>
    </source>
</reference>
<dbReference type="InterPro" id="IPR001584">
    <property type="entry name" value="Integrase_cat-core"/>
</dbReference>
<dbReference type="PANTHER" id="PTHR46585">
    <property type="entry name" value="INTEGRASE CORE DOMAIN CONTAINING PROTEIN"/>
    <property type="match status" value="1"/>
</dbReference>
<evidence type="ECO:0000313" key="3">
    <source>
        <dbReference type="EMBL" id="WAR03736.1"/>
    </source>
</evidence>
<dbReference type="Gene3D" id="3.30.420.10">
    <property type="entry name" value="Ribonuclease H-like superfamily/Ribonuclease H"/>
    <property type="match status" value="1"/>
</dbReference>
<dbReference type="InterPro" id="IPR012337">
    <property type="entry name" value="RNaseH-like_sf"/>
</dbReference>
<dbReference type="InterPro" id="IPR036397">
    <property type="entry name" value="RNaseH_sf"/>
</dbReference>
<dbReference type="Proteomes" id="UP001164746">
    <property type="component" value="Chromosome 4"/>
</dbReference>
<dbReference type="InterPro" id="IPR023780">
    <property type="entry name" value="Chromo_domain"/>
</dbReference>
<dbReference type="PROSITE" id="PS50994">
    <property type="entry name" value="INTEGRASE"/>
    <property type="match status" value="1"/>
</dbReference>
<dbReference type="PROSITE" id="PS50013">
    <property type="entry name" value="CHROMO_2"/>
    <property type="match status" value="1"/>
</dbReference>
<sequence length="315" mass="37370">WTNQLANELYKPVNTTFQKRRVYVKSEDEIWAADLVDMQSFSRENKNVKYLLTVIDVFSKYGWMIPLKDKTGKSVADALKQILKERKPKKMWVDKGKEFYNKDVQNLVEVYSTENEEKSSVVERWNRTMKEKMWKYFSANSTNKYIDILNDLVDQYNDTKHSSIEMTPVEASMKKNENRPLARLTERKRCVSDSKAPMPTSSKPKFAVGDRVRITKKKKTFEKGYTPRWTEEVFTVSEIQYTNPITYKIKDYNKEEIQGTFYEQELQKTDQEIFRIERVIQKKGKMALVKWLGYPESFNSWVERSDLSDIILTKI</sequence>
<dbReference type="CDD" id="cd00024">
    <property type="entry name" value="CD_CSD"/>
    <property type="match status" value="1"/>
</dbReference>
<dbReference type="SUPFAM" id="SSF53098">
    <property type="entry name" value="Ribonuclease H-like"/>
    <property type="match status" value="1"/>
</dbReference>
<dbReference type="Pfam" id="PF00665">
    <property type="entry name" value="rve"/>
    <property type="match status" value="1"/>
</dbReference>
<accession>A0ABY7E5B5</accession>
<keyword evidence="4" id="KW-1185">Reference proteome</keyword>
<dbReference type="PANTHER" id="PTHR46585:SF1">
    <property type="entry name" value="CHROMO DOMAIN-CONTAINING PROTEIN"/>
    <property type="match status" value="1"/>
</dbReference>
<gene>
    <name evidence="3" type="ORF">MAR_010294</name>
</gene>
<protein>
    <submittedName>
        <fullName evidence="3">YMD3-like protein</fullName>
    </submittedName>
</protein>
<feature type="domain" description="Integrase catalytic" evidence="2">
    <location>
        <begin position="23"/>
        <end position="176"/>
    </location>
</feature>
<dbReference type="SUPFAM" id="SSF54160">
    <property type="entry name" value="Chromo domain-like"/>
    <property type="match status" value="1"/>
</dbReference>
<evidence type="ECO:0000259" key="1">
    <source>
        <dbReference type="PROSITE" id="PS50013"/>
    </source>
</evidence>
<feature type="non-terminal residue" evidence="3">
    <location>
        <position position="1"/>
    </location>
</feature>
<dbReference type="Gene3D" id="2.40.50.40">
    <property type="match status" value="1"/>
</dbReference>
<evidence type="ECO:0000259" key="2">
    <source>
        <dbReference type="PROSITE" id="PS50994"/>
    </source>
</evidence>